<sequence>MSDPLDDFSMDEPTEDFDDIDMSAFLAVADTAEKKHRSGQITFVPNQEEDDPSPPQPLPEDTPSFHPIDVNSLRTWTYPVNYPIRGYQLNIVQKALFHNTLVALPTGLGKTFIAAVVMFNYWRWFPNSKVIFMAPTRPLVDQQIEACFRICGLPQSDTCYLTGSTQPTARRSLWNTKRVFFATPQTIQKDIINNACPSDQVVCIVVDEAHKSTGNYAYVDVVKRITKKHSHFRVLALTATPGSNLDAVQEVISNLCITHIQIRTEESMDIREYSHGKNIQNIIVRLSYTEGASGDIPSIINQFREKVFKPVLLDLSKLPTSVTDEPDKWGSYRLRSARVYFTTTAKNFNRNMSYLVISTFLLAESLSRAFEMLCIHGVGSFLDTMADVCNEMEEKNRTGKKLTVAQAKLSKNMTFKNMMEDLKEKRKNPDFVGHPKMEKLLAVLISHFGNLEQGKASKVMVFSSFRSSVMDICEVLSRHEPLIRATYFVGQATISTSIGEEGLDIGEVDLIICYDSQASPIRMLQRMGRTGRQRQGKCIMLMTEQEEKKFAQAKETYSQIQRLITQRGILKYHPHNPTVIPEHYKPTIERKILTIGDYQSTNKRKRAPARDRSMISAEGNLTERATTLLLNSYGRSSLDEMIAQDWPHNGIQRALCKYVPLNVHEKPTFRIGHSRRTAEFVHLVQRIEHRIMHPGEDDDVPRRQQTRLVLPKKKPKKKVYDVGPLTVDDDDFKEFMENNDISHFMHPSESLYGNEVRGGPSRSEPYDCIMRDGDDPEINRKSRDLLEDPLEDLLKDPLEDFESLEEDPLKDLEVPSKGSEDLLKVPPENIKESLEDMNYLAERTFDDLPLKDKEKAAALTRDKGKSKAIEDSEDMISDGSWEAFLPPSVYEDELPWAGNQDKVRVSLKEAKDKFGVETKKNSMEIQIKKTPVEAPVEAPEGSFDDYLAPRFPFEKETFQSAEITFIWPKAMPEFSEKALQFLRQRQTKIKETTGQFIRVGVLEFNEPINSGTPTFDDDDVELLLAIPDEP</sequence>
<feature type="compositionally biased region" description="Basic and acidic residues" evidence="9">
    <location>
        <begin position="807"/>
        <end position="823"/>
    </location>
</feature>
<dbReference type="SMART" id="SM00490">
    <property type="entry name" value="HELICc"/>
    <property type="match status" value="1"/>
</dbReference>
<feature type="region of interest" description="Disordered" evidence="9">
    <location>
        <begin position="37"/>
        <end position="64"/>
    </location>
</feature>
<evidence type="ECO:0000256" key="3">
    <source>
        <dbReference type="ARBA" id="ARBA00022741"/>
    </source>
</evidence>
<dbReference type="GO" id="GO:0036297">
    <property type="term" value="P:interstrand cross-link repair"/>
    <property type="evidence" value="ECO:0007669"/>
    <property type="project" value="UniProtKB-ARBA"/>
</dbReference>
<dbReference type="CDD" id="cd12091">
    <property type="entry name" value="FANCM_ID"/>
    <property type="match status" value="1"/>
</dbReference>
<dbReference type="EMBL" id="PJQM01000195">
    <property type="protein sequence ID" value="RCI06254.1"/>
    <property type="molecule type" value="Genomic_DNA"/>
</dbReference>
<comment type="function">
    <text evidence="8">ATP-dependent DNA helicase involved in DNA damage repair by homologous recombination and in genome maintenance. Capable of unwinding D-loops. Plays a role in limiting crossover recombinants during mitotic DNA double-strand break (DSB) repair. Component of a FANCM-MHF complex which promotes gene conversion at blocked replication forks, probably by reversal of the stalled fork.</text>
</comment>
<dbReference type="InterPro" id="IPR014001">
    <property type="entry name" value="Helicase_ATP-bd"/>
</dbReference>
<comment type="subcellular location">
    <subcellularLocation>
        <location evidence="1 8">Nucleus</location>
    </subcellularLocation>
</comment>
<dbReference type="InterPro" id="IPR044749">
    <property type="entry name" value="FANCM_DEXDc"/>
</dbReference>
<evidence type="ECO:0000256" key="9">
    <source>
        <dbReference type="SAM" id="MobiDB-lite"/>
    </source>
</evidence>
<dbReference type="GO" id="GO:0009378">
    <property type="term" value="F:four-way junction helicase activity"/>
    <property type="evidence" value="ECO:0007669"/>
    <property type="project" value="TreeGrafter"/>
</dbReference>
<dbReference type="GO" id="GO:0005634">
    <property type="term" value="C:nucleus"/>
    <property type="evidence" value="ECO:0007669"/>
    <property type="project" value="UniProtKB-SubCell"/>
</dbReference>
<dbReference type="GO" id="GO:0043138">
    <property type="term" value="F:3'-5' DNA helicase activity"/>
    <property type="evidence" value="ECO:0007669"/>
    <property type="project" value="InterPro"/>
</dbReference>
<dbReference type="CDD" id="cd18033">
    <property type="entry name" value="DEXDc_FANCM"/>
    <property type="match status" value="1"/>
</dbReference>
<dbReference type="Proteomes" id="UP000253551">
    <property type="component" value="Unassembled WGS sequence"/>
</dbReference>
<evidence type="ECO:0000256" key="8">
    <source>
        <dbReference type="RuleBase" id="RU367027"/>
    </source>
</evidence>
<feature type="domain" description="Helicase C-terminal" evidence="11">
    <location>
        <begin position="414"/>
        <end position="578"/>
    </location>
</feature>
<feature type="non-terminal residue" evidence="12">
    <location>
        <position position="1030"/>
    </location>
</feature>
<dbReference type="InterPro" id="IPR001650">
    <property type="entry name" value="Helicase_C-like"/>
</dbReference>
<dbReference type="GO" id="GO:0045003">
    <property type="term" value="P:double-strand break repair via synthesis-dependent strand annealing"/>
    <property type="evidence" value="ECO:0007669"/>
    <property type="project" value="TreeGrafter"/>
</dbReference>
<dbReference type="Gene3D" id="1.20.1320.30">
    <property type="match status" value="1"/>
</dbReference>
<protein>
    <recommendedName>
        <fullName evidence="8">ATP-dependent DNA helicase</fullName>
        <ecNumber evidence="8">3.6.4.12</ecNumber>
    </recommendedName>
</protein>
<feature type="region of interest" description="Disordered" evidence="9">
    <location>
        <begin position="804"/>
        <end position="823"/>
    </location>
</feature>
<evidence type="ECO:0000259" key="10">
    <source>
        <dbReference type="PROSITE" id="PS51192"/>
    </source>
</evidence>
<dbReference type="FunFam" id="3.40.50.300:FF:000861">
    <property type="entry name" value="Fanconi anemia, complementation group M"/>
    <property type="match status" value="1"/>
</dbReference>
<evidence type="ECO:0000313" key="12">
    <source>
        <dbReference type="EMBL" id="RCI06254.1"/>
    </source>
</evidence>
<dbReference type="OrthoDB" id="164902at2759"/>
<dbReference type="InterPro" id="IPR006935">
    <property type="entry name" value="Helicase/UvrB_N"/>
</dbReference>
<dbReference type="GO" id="GO:0005524">
    <property type="term" value="F:ATP binding"/>
    <property type="evidence" value="ECO:0007669"/>
    <property type="project" value="UniProtKB-UniRule"/>
</dbReference>
<dbReference type="PROSITE" id="PS51192">
    <property type="entry name" value="HELICASE_ATP_BIND_1"/>
    <property type="match status" value="1"/>
</dbReference>
<accession>A0A367KVR1</accession>
<dbReference type="EC" id="3.6.4.12" evidence="8"/>
<keyword evidence="4" id="KW-0378">Hydrolase</keyword>
<keyword evidence="13" id="KW-1185">Reference proteome</keyword>
<evidence type="ECO:0000259" key="11">
    <source>
        <dbReference type="PROSITE" id="PS51194"/>
    </source>
</evidence>
<comment type="subunit">
    <text evidence="8">Interacts with the MHF histone-fold complex to form the FANCM-MHF complex.</text>
</comment>
<dbReference type="SMART" id="SM00487">
    <property type="entry name" value="DEXDc"/>
    <property type="match status" value="1"/>
</dbReference>
<evidence type="ECO:0000256" key="7">
    <source>
        <dbReference type="ARBA" id="ARBA00023242"/>
    </source>
</evidence>
<dbReference type="Pfam" id="PF04851">
    <property type="entry name" value="ResIII"/>
    <property type="match status" value="1"/>
</dbReference>
<comment type="similarity">
    <text evidence="2 8">Belongs to the DEAD box helicase family. DEAH subfamily. FANCM sub-subfamily.</text>
</comment>
<proteinExistence type="inferred from homology"/>
<dbReference type="AlphaFoldDB" id="A0A367KVR1"/>
<comment type="catalytic activity">
    <reaction evidence="8">
        <text>ATP + H2O = ADP + phosphate + H(+)</text>
        <dbReference type="Rhea" id="RHEA:13065"/>
        <dbReference type="ChEBI" id="CHEBI:15377"/>
        <dbReference type="ChEBI" id="CHEBI:15378"/>
        <dbReference type="ChEBI" id="CHEBI:30616"/>
        <dbReference type="ChEBI" id="CHEBI:43474"/>
        <dbReference type="ChEBI" id="CHEBI:456216"/>
        <dbReference type="EC" id="3.6.4.12"/>
    </reaction>
</comment>
<dbReference type="Gene3D" id="3.40.50.300">
    <property type="entry name" value="P-loop containing nucleotide triphosphate hydrolases"/>
    <property type="match status" value="2"/>
</dbReference>
<keyword evidence="5 12" id="KW-0347">Helicase</keyword>
<reference evidence="12 13" key="1">
    <citation type="journal article" date="2018" name="G3 (Bethesda)">
        <title>Phylogenetic and Phylogenomic Definition of Rhizopus Species.</title>
        <authorList>
            <person name="Gryganskyi A.P."/>
            <person name="Golan J."/>
            <person name="Dolatabadi S."/>
            <person name="Mondo S."/>
            <person name="Robb S."/>
            <person name="Idnurm A."/>
            <person name="Muszewska A."/>
            <person name="Steczkiewicz K."/>
            <person name="Masonjones S."/>
            <person name="Liao H.L."/>
            <person name="Gajdeczka M.T."/>
            <person name="Anike F."/>
            <person name="Vuek A."/>
            <person name="Anishchenko I.M."/>
            <person name="Voigt K."/>
            <person name="de Hoog G.S."/>
            <person name="Smith M.E."/>
            <person name="Heitman J."/>
            <person name="Vilgalys R."/>
            <person name="Stajich J.E."/>
        </authorList>
    </citation>
    <scope>NUCLEOTIDE SEQUENCE [LARGE SCALE GENOMIC DNA]</scope>
    <source>
        <strain evidence="12 13">LSU 92-RS-03</strain>
    </source>
</reference>
<evidence type="ECO:0000256" key="5">
    <source>
        <dbReference type="ARBA" id="ARBA00022806"/>
    </source>
</evidence>
<evidence type="ECO:0000256" key="6">
    <source>
        <dbReference type="ARBA" id="ARBA00022840"/>
    </source>
</evidence>
<keyword evidence="3" id="KW-0547">Nucleotide-binding</keyword>
<dbReference type="GO" id="GO:0016887">
    <property type="term" value="F:ATP hydrolysis activity"/>
    <property type="evidence" value="ECO:0007669"/>
    <property type="project" value="RHEA"/>
</dbReference>
<gene>
    <name evidence="12" type="primary">MPH1_2</name>
    <name evidence="12" type="ORF">CU098_013469</name>
</gene>
<keyword evidence="7" id="KW-0539">Nucleus</keyword>
<dbReference type="PANTHER" id="PTHR14025:SF20">
    <property type="entry name" value="FANCONI ANEMIA GROUP M PROTEIN"/>
    <property type="match status" value="1"/>
</dbReference>
<dbReference type="STRING" id="4846.A0A367KVR1"/>
<dbReference type="Pfam" id="PF00271">
    <property type="entry name" value="Helicase_C"/>
    <property type="match status" value="1"/>
</dbReference>
<dbReference type="GO" id="GO:0000400">
    <property type="term" value="F:four-way junction DNA binding"/>
    <property type="evidence" value="ECO:0007669"/>
    <property type="project" value="TreeGrafter"/>
</dbReference>
<keyword evidence="6" id="KW-0067">ATP-binding</keyword>
<evidence type="ECO:0000313" key="13">
    <source>
        <dbReference type="Proteomes" id="UP000253551"/>
    </source>
</evidence>
<dbReference type="PROSITE" id="PS51194">
    <property type="entry name" value="HELICASE_CTER"/>
    <property type="match status" value="1"/>
</dbReference>
<organism evidence="12 13">
    <name type="scientific">Rhizopus stolonifer</name>
    <name type="common">Rhizopus nigricans</name>
    <dbReference type="NCBI Taxonomy" id="4846"/>
    <lineage>
        <taxon>Eukaryota</taxon>
        <taxon>Fungi</taxon>
        <taxon>Fungi incertae sedis</taxon>
        <taxon>Mucoromycota</taxon>
        <taxon>Mucoromycotina</taxon>
        <taxon>Mucoromycetes</taxon>
        <taxon>Mucorales</taxon>
        <taxon>Mucorineae</taxon>
        <taxon>Rhizopodaceae</taxon>
        <taxon>Rhizopus</taxon>
    </lineage>
</organism>
<dbReference type="InterPro" id="IPR039686">
    <property type="entry name" value="FANCM/Mph1-like_ID"/>
</dbReference>
<dbReference type="SUPFAM" id="SSF52540">
    <property type="entry name" value="P-loop containing nucleoside triphosphate hydrolases"/>
    <property type="match status" value="2"/>
</dbReference>
<dbReference type="InterPro" id="IPR027417">
    <property type="entry name" value="P-loop_NTPase"/>
</dbReference>
<evidence type="ECO:0000256" key="1">
    <source>
        <dbReference type="ARBA" id="ARBA00004123"/>
    </source>
</evidence>
<dbReference type="PANTHER" id="PTHR14025">
    <property type="entry name" value="FANCONI ANEMIA GROUP M FANCM FAMILY MEMBER"/>
    <property type="match status" value="1"/>
</dbReference>
<comment type="caution">
    <text evidence="12">The sequence shown here is derived from an EMBL/GenBank/DDBJ whole genome shotgun (WGS) entry which is preliminary data.</text>
</comment>
<name>A0A367KVR1_RHIST</name>
<feature type="domain" description="Helicase ATP-binding" evidence="10">
    <location>
        <begin position="91"/>
        <end position="259"/>
    </location>
</feature>
<evidence type="ECO:0000256" key="4">
    <source>
        <dbReference type="ARBA" id="ARBA00022801"/>
    </source>
</evidence>
<evidence type="ECO:0000256" key="2">
    <source>
        <dbReference type="ARBA" id="ARBA00009889"/>
    </source>
</evidence>